<comment type="caution">
    <text evidence="2">The sequence shown here is derived from an EMBL/GenBank/DDBJ whole genome shotgun (WGS) entry which is preliminary data.</text>
</comment>
<protein>
    <submittedName>
        <fullName evidence="2">Right-handed parallel beta-helix repeat-containing protein</fullName>
    </submittedName>
</protein>
<accession>A0ABW9Y382</accession>
<reference evidence="3" key="1">
    <citation type="submission" date="2020-01" db="EMBL/GenBank/DDBJ databases">
        <title>Sphingomonas sp. strain CSW-10.</title>
        <authorList>
            <person name="Chen W.-M."/>
        </authorList>
    </citation>
    <scope>NUCLEOTIDE SEQUENCE [LARGE SCALE GENOMIC DNA]</scope>
    <source>
        <strain evidence="3">CCP-1</strain>
    </source>
</reference>
<dbReference type="RefSeq" id="WP_161765579.1">
    <property type="nucleotide sequence ID" value="NZ_JAAATW010000001.1"/>
</dbReference>
<dbReference type="InterPro" id="IPR011050">
    <property type="entry name" value="Pectin_lyase_fold/virulence"/>
</dbReference>
<dbReference type="InterPro" id="IPR012334">
    <property type="entry name" value="Pectin_lyas_fold"/>
</dbReference>
<dbReference type="Proteomes" id="UP001517376">
    <property type="component" value="Unassembled WGS sequence"/>
</dbReference>
<dbReference type="EMBL" id="JAAATW010000001">
    <property type="protein sequence ID" value="NBE06596.1"/>
    <property type="molecule type" value="Genomic_DNA"/>
</dbReference>
<dbReference type="Pfam" id="PF12708">
    <property type="entry name" value="Pect-lyase_RHGA_epim"/>
    <property type="match status" value="1"/>
</dbReference>
<dbReference type="SUPFAM" id="SSF51126">
    <property type="entry name" value="Pectin lyase-like"/>
    <property type="match status" value="1"/>
</dbReference>
<dbReference type="InterPro" id="IPR024535">
    <property type="entry name" value="RHGA/B-epi-like_pectate_lyase"/>
</dbReference>
<gene>
    <name evidence="2" type="ORF">GU920_03565</name>
</gene>
<proteinExistence type="predicted"/>
<sequence>MNKAVTDGLVLMPPAFEAGLNLWSREDGLPGQGSWANQPNAAFVPADQDFSGCLEVQKTTATLKLRSFQQIPCRPGMYLRVTARVKCLSGPFPSVRIAAFAAAANGANVPTAVQIGPTVALDQYGEVVTVQALVGSGNRSGVDMVWGTAPAYGHFGIDLTGPTGAVVRIDDITIEDATDVFHRNMMTWVDVRDYGARGDGITDDTAAFEAADAAAGQRSVLVSAGTYRLAGNVTFESDVRFEGTVTMPPEIRLTCTRNFDLNTYAAAFGGEEAGFRKAVQALFFFTDHVELDLSGRRIALSAPVDMAALSGLMTFNQRRVIRNGQLEAAAGPAWDTTTVTSVATYSVAQPETLTGVANIANIPVGARISGTGVGREVYVRAVNVAAGSLTLSMPLFAAAGTRTFTFQRYRYLVDLSGFENLSRLEFREIEFGCAGTASGLILPRVGIALRVDNCVFNRPRDRGITSIGSGCQGLMVDLCQFLSNEQDVPAQNRTTIALNVNANDAKLRENRIVRFAHFAVLGGSGHLVVANHFFQGDDQVAGLRRAGLIFTSTHARSVVTGNYIDNCFVEWSNEHDPEPDFSNELSFGGLTISGNIFMAIDVSSAFRWIVVTPRGPGHFINGLVVTDNAFRVVNGSVERVEMVDDTFATLDFGRMRNITFDANAFHSVSQITVSPVIIEHSQTTASDTWVVSPGPFLPFGGRARVVSGLVPEGPVQNAANVAQYVQPHVLVEQGSARNQVHVRWPTPVRGRVLLTVRADNPT</sequence>
<feature type="domain" description="Rhamnogalacturonase A/B/Epimerase-like pectate lyase" evidence="1">
    <location>
        <begin position="188"/>
        <end position="298"/>
    </location>
</feature>
<name>A0ABW9Y382_9RHOB</name>
<evidence type="ECO:0000259" key="1">
    <source>
        <dbReference type="Pfam" id="PF12708"/>
    </source>
</evidence>
<evidence type="ECO:0000313" key="3">
    <source>
        <dbReference type="Proteomes" id="UP001517376"/>
    </source>
</evidence>
<organism evidence="2 3">
    <name type="scientific">Paragemmobacter ruber</name>
    <dbReference type="NCBI Taxonomy" id="1985673"/>
    <lineage>
        <taxon>Bacteria</taxon>
        <taxon>Pseudomonadati</taxon>
        <taxon>Pseudomonadota</taxon>
        <taxon>Alphaproteobacteria</taxon>
        <taxon>Rhodobacterales</taxon>
        <taxon>Paracoccaceae</taxon>
        <taxon>Paragemmobacter</taxon>
    </lineage>
</organism>
<dbReference type="Gene3D" id="2.160.20.10">
    <property type="entry name" value="Single-stranded right-handed beta-helix, Pectin lyase-like"/>
    <property type="match status" value="1"/>
</dbReference>
<keyword evidence="3" id="KW-1185">Reference proteome</keyword>
<evidence type="ECO:0000313" key="2">
    <source>
        <dbReference type="EMBL" id="NBE06596.1"/>
    </source>
</evidence>